<evidence type="ECO:0000256" key="2">
    <source>
        <dbReference type="ARBA" id="ARBA00022801"/>
    </source>
</evidence>
<comment type="caution">
    <text evidence="4">The sequence shown here is derived from an EMBL/GenBank/DDBJ whole genome shotgun (WGS) entry which is preliminary data.</text>
</comment>
<evidence type="ECO:0000313" key="4">
    <source>
        <dbReference type="EMBL" id="KAL1217927.1"/>
    </source>
</evidence>
<keyword evidence="2" id="KW-0378">Hydrolase</keyword>
<accession>A0ABD1BL53</accession>
<dbReference type="InterPro" id="IPR052398">
    <property type="entry name" value="Ubiquitin_hydrolase_53/54"/>
</dbReference>
<sequence length="189" mass="21941">MDTDYPVERAYGLIIIANSLRETKVAFKHFTFEEIIKFTRMKLKMPCDKEECGKRSYVQRMINKLPSAFTIALKWENNETEEEILDTTSVLATEIDITGIYKYEGDSTCTKYLLVSMVCLSGDLYNCVAYENKRWVRHFCSQKEDIGEWDGVLSMFRKLNIRPEILFFENAMPRDQMFSAEGSGGSKDE</sequence>
<dbReference type="Proteomes" id="UP001558713">
    <property type="component" value="Unassembled WGS sequence"/>
</dbReference>
<dbReference type="AlphaFoldDB" id="A0ABD1BL53"/>
<organism evidence="4 5">
    <name type="scientific">Cardamine amara subsp. amara</name>
    <dbReference type="NCBI Taxonomy" id="228776"/>
    <lineage>
        <taxon>Eukaryota</taxon>
        <taxon>Viridiplantae</taxon>
        <taxon>Streptophyta</taxon>
        <taxon>Embryophyta</taxon>
        <taxon>Tracheophyta</taxon>
        <taxon>Spermatophyta</taxon>
        <taxon>Magnoliopsida</taxon>
        <taxon>eudicotyledons</taxon>
        <taxon>Gunneridae</taxon>
        <taxon>Pentapetalae</taxon>
        <taxon>rosids</taxon>
        <taxon>malvids</taxon>
        <taxon>Brassicales</taxon>
        <taxon>Brassicaceae</taxon>
        <taxon>Cardamineae</taxon>
        <taxon>Cardamine</taxon>
    </lineage>
</organism>
<evidence type="ECO:0000313" key="5">
    <source>
        <dbReference type="Proteomes" id="UP001558713"/>
    </source>
</evidence>
<keyword evidence="1" id="KW-0833">Ubl conjugation pathway</keyword>
<keyword evidence="5" id="KW-1185">Reference proteome</keyword>
<evidence type="ECO:0000256" key="1">
    <source>
        <dbReference type="ARBA" id="ARBA00022786"/>
    </source>
</evidence>
<dbReference type="EMBL" id="JBANAX010000233">
    <property type="protein sequence ID" value="KAL1217927.1"/>
    <property type="molecule type" value="Genomic_DNA"/>
</dbReference>
<dbReference type="Gene3D" id="3.90.70.10">
    <property type="entry name" value="Cysteine proteinases"/>
    <property type="match status" value="1"/>
</dbReference>
<dbReference type="GO" id="GO:0016787">
    <property type="term" value="F:hydrolase activity"/>
    <property type="evidence" value="ECO:0007669"/>
    <property type="project" value="UniProtKB-KW"/>
</dbReference>
<evidence type="ECO:0000259" key="3">
    <source>
        <dbReference type="Pfam" id="PF00443"/>
    </source>
</evidence>
<protein>
    <recommendedName>
        <fullName evidence="3">Peptidase C19 ubiquitin carboxyl-terminal hydrolase domain-containing protein</fullName>
    </recommendedName>
</protein>
<dbReference type="InterPro" id="IPR001394">
    <property type="entry name" value="Peptidase_C19_UCH"/>
</dbReference>
<proteinExistence type="predicted"/>
<dbReference type="Pfam" id="PF00443">
    <property type="entry name" value="UCH"/>
    <property type="match status" value="1"/>
</dbReference>
<feature type="domain" description="Peptidase C19 ubiquitin carboxyl-terminal hydrolase" evidence="3">
    <location>
        <begin position="48"/>
        <end position="137"/>
    </location>
</feature>
<gene>
    <name evidence="4" type="ORF">V5N11_001818</name>
</gene>
<reference evidence="4 5" key="1">
    <citation type="submission" date="2024-04" db="EMBL/GenBank/DDBJ databases">
        <title>Genome assembly C_amara_ONT_v2.</title>
        <authorList>
            <person name="Yant L."/>
            <person name="Moore C."/>
            <person name="Slenker M."/>
        </authorList>
    </citation>
    <scope>NUCLEOTIDE SEQUENCE [LARGE SCALE GENOMIC DNA]</scope>
    <source>
        <tissue evidence="4">Leaf</tissue>
    </source>
</reference>
<dbReference type="PANTHER" id="PTHR22975">
    <property type="entry name" value="UBIQUITIN SPECIFIC PROTEINASE"/>
    <property type="match status" value="1"/>
</dbReference>
<dbReference type="PANTHER" id="PTHR22975:SF9">
    <property type="entry name" value="ECHINUS SPLICE FORM 3"/>
    <property type="match status" value="1"/>
</dbReference>
<name>A0ABD1BL53_CARAN</name>